<dbReference type="EC" id="2.1.1.72" evidence="2"/>
<comment type="caution">
    <text evidence="12">The sequence shown here is derived from an EMBL/GenBank/DDBJ whole genome shotgun (WGS) entry which is preliminary data.</text>
</comment>
<dbReference type="InterPro" id="IPR044946">
    <property type="entry name" value="Restrct_endonuc_typeI_TRD_sf"/>
</dbReference>
<reference evidence="12 13" key="1">
    <citation type="submission" date="2019-03" db="EMBL/GenBank/DDBJ databases">
        <title>Genomic Encyclopedia of Archaeal and Bacterial Type Strains, Phase II (KMG-II): from individual species to whole genera.</title>
        <authorList>
            <person name="Goeker M."/>
        </authorList>
    </citation>
    <scope>NUCLEOTIDE SEQUENCE [LARGE SCALE GENOMIC DNA]</scope>
    <source>
        <strain evidence="12 13">DSM 18435</strain>
    </source>
</reference>
<evidence type="ECO:0000256" key="5">
    <source>
        <dbReference type="ARBA" id="ARBA00022691"/>
    </source>
</evidence>
<keyword evidence="7" id="KW-0238">DNA-binding</keyword>
<dbReference type="Gene3D" id="3.90.220.20">
    <property type="entry name" value="DNA methylase specificity domains"/>
    <property type="match status" value="1"/>
</dbReference>
<dbReference type="InterPro" id="IPR051537">
    <property type="entry name" value="DNA_Adenine_Mtase"/>
</dbReference>
<dbReference type="AlphaFoldDB" id="A0A4R6TT41"/>
<evidence type="ECO:0000256" key="6">
    <source>
        <dbReference type="ARBA" id="ARBA00022747"/>
    </source>
</evidence>
<keyword evidence="4" id="KW-0808">Transferase</keyword>
<dbReference type="Gene3D" id="3.40.50.150">
    <property type="entry name" value="Vaccinia Virus protein VP39"/>
    <property type="match status" value="1"/>
</dbReference>
<evidence type="ECO:0000259" key="10">
    <source>
        <dbReference type="Pfam" id="PF01420"/>
    </source>
</evidence>
<comment type="similarity">
    <text evidence="1">Belongs to the type-I restriction system S methylase family.</text>
</comment>
<dbReference type="PANTHER" id="PTHR42933:SF1">
    <property type="entry name" value="SITE-SPECIFIC DNA-METHYLTRANSFERASE (ADENINE-SPECIFIC)"/>
    <property type="match status" value="1"/>
</dbReference>
<dbReference type="InterPro" id="IPR011639">
    <property type="entry name" value="MethylTrfase_TaqI-like_dom"/>
</dbReference>
<evidence type="ECO:0000256" key="7">
    <source>
        <dbReference type="ARBA" id="ARBA00023125"/>
    </source>
</evidence>
<feature type="domain" description="Type II methyltransferase M.TaqI-like" evidence="11">
    <location>
        <begin position="150"/>
        <end position="204"/>
    </location>
</feature>
<evidence type="ECO:0000256" key="3">
    <source>
        <dbReference type="ARBA" id="ARBA00022603"/>
    </source>
</evidence>
<evidence type="ECO:0000256" key="4">
    <source>
        <dbReference type="ARBA" id="ARBA00022679"/>
    </source>
</evidence>
<dbReference type="Pfam" id="PF07669">
    <property type="entry name" value="Eco57I"/>
    <property type="match status" value="1"/>
</dbReference>
<feature type="coiled-coil region" evidence="9">
    <location>
        <begin position="498"/>
        <end position="525"/>
    </location>
</feature>
<keyword evidence="13" id="KW-1185">Reference proteome</keyword>
<evidence type="ECO:0000313" key="13">
    <source>
        <dbReference type="Proteomes" id="UP000295468"/>
    </source>
</evidence>
<gene>
    <name evidence="12" type="ORF">CLV82_1212</name>
</gene>
<evidence type="ECO:0000256" key="9">
    <source>
        <dbReference type="SAM" id="Coils"/>
    </source>
</evidence>
<keyword evidence="9" id="KW-0175">Coiled coil</keyword>
<dbReference type="InterPro" id="IPR000055">
    <property type="entry name" value="Restrct_endonuc_typeI_TRD"/>
</dbReference>
<dbReference type="OrthoDB" id="9815272at2"/>
<dbReference type="GO" id="GO:0032259">
    <property type="term" value="P:methylation"/>
    <property type="evidence" value="ECO:0007669"/>
    <property type="project" value="UniProtKB-KW"/>
</dbReference>
<dbReference type="Pfam" id="PF01420">
    <property type="entry name" value="Methylase_S"/>
    <property type="match status" value="1"/>
</dbReference>
<dbReference type="SUPFAM" id="SSF53335">
    <property type="entry name" value="S-adenosyl-L-methionine-dependent methyltransferases"/>
    <property type="match status" value="1"/>
</dbReference>
<dbReference type="PANTHER" id="PTHR42933">
    <property type="entry name" value="SLR6095 PROTEIN"/>
    <property type="match status" value="1"/>
</dbReference>
<dbReference type="CDD" id="cd02440">
    <property type="entry name" value="AdoMet_MTases"/>
    <property type="match status" value="1"/>
</dbReference>
<comment type="catalytic activity">
    <reaction evidence="8">
        <text>a 2'-deoxyadenosine in DNA + S-adenosyl-L-methionine = an N(6)-methyl-2'-deoxyadenosine in DNA + S-adenosyl-L-homocysteine + H(+)</text>
        <dbReference type="Rhea" id="RHEA:15197"/>
        <dbReference type="Rhea" id="RHEA-COMP:12418"/>
        <dbReference type="Rhea" id="RHEA-COMP:12419"/>
        <dbReference type="ChEBI" id="CHEBI:15378"/>
        <dbReference type="ChEBI" id="CHEBI:57856"/>
        <dbReference type="ChEBI" id="CHEBI:59789"/>
        <dbReference type="ChEBI" id="CHEBI:90615"/>
        <dbReference type="ChEBI" id="CHEBI:90616"/>
        <dbReference type="EC" id="2.1.1.72"/>
    </reaction>
</comment>
<dbReference type="GO" id="GO:0009007">
    <property type="term" value="F:site-specific DNA-methyltransferase (adenine-specific) activity"/>
    <property type="evidence" value="ECO:0007669"/>
    <property type="project" value="UniProtKB-EC"/>
</dbReference>
<evidence type="ECO:0000259" key="11">
    <source>
        <dbReference type="Pfam" id="PF07669"/>
    </source>
</evidence>
<dbReference type="GO" id="GO:0009307">
    <property type="term" value="P:DNA restriction-modification system"/>
    <property type="evidence" value="ECO:0007669"/>
    <property type="project" value="UniProtKB-KW"/>
</dbReference>
<dbReference type="SUPFAM" id="SSF116734">
    <property type="entry name" value="DNA methylase specificity domain"/>
    <property type="match status" value="1"/>
</dbReference>
<evidence type="ECO:0000256" key="8">
    <source>
        <dbReference type="ARBA" id="ARBA00047942"/>
    </source>
</evidence>
<organism evidence="12 13">
    <name type="scientific">Zeaxanthinibacter enoshimensis</name>
    <dbReference type="NCBI Taxonomy" id="392009"/>
    <lineage>
        <taxon>Bacteria</taxon>
        <taxon>Pseudomonadati</taxon>
        <taxon>Bacteroidota</taxon>
        <taxon>Flavobacteriia</taxon>
        <taxon>Flavobacteriales</taxon>
        <taxon>Flavobacteriaceae</taxon>
        <taxon>Zeaxanthinibacter</taxon>
    </lineage>
</organism>
<keyword evidence="5" id="KW-0949">S-adenosyl-L-methionine</keyword>
<feature type="domain" description="Type I restriction modification DNA specificity" evidence="10">
    <location>
        <begin position="286"/>
        <end position="434"/>
    </location>
</feature>
<evidence type="ECO:0000256" key="1">
    <source>
        <dbReference type="ARBA" id="ARBA00010923"/>
    </source>
</evidence>
<evidence type="ECO:0000256" key="2">
    <source>
        <dbReference type="ARBA" id="ARBA00011900"/>
    </source>
</evidence>
<dbReference type="RefSeq" id="WP_133643369.1">
    <property type="nucleotide sequence ID" value="NZ_SNYI01000001.1"/>
</dbReference>
<proteinExistence type="inferred from homology"/>
<name>A0A4R6TT41_9FLAO</name>
<keyword evidence="3" id="KW-0489">Methyltransferase</keyword>
<dbReference type="InterPro" id="IPR029063">
    <property type="entry name" value="SAM-dependent_MTases_sf"/>
</dbReference>
<evidence type="ECO:0000313" key="12">
    <source>
        <dbReference type="EMBL" id="TDQ33373.1"/>
    </source>
</evidence>
<protein>
    <recommendedName>
        <fullName evidence="2">site-specific DNA-methyltransferase (adenine-specific)</fullName>
        <ecNumber evidence="2">2.1.1.72</ecNumber>
    </recommendedName>
</protein>
<keyword evidence="6" id="KW-0680">Restriction system</keyword>
<dbReference type="Proteomes" id="UP000295468">
    <property type="component" value="Unassembled WGS sequence"/>
</dbReference>
<sequence>MNTSFELILSKLYEERKDVFNLENILEAAKTEGIKLDKNDIADHLSSNRNLNYHSTPNEIAMVMSDIIQFYQPKSIADICSGLGNILYYCNSEAYRVGYEINDNIVKIAEYLFPEIEFICTNTLKHSFRETYDCVCGCLPFGKTIFDQKTINNNQVFIKKGLELLNPGGLLVCIVRDNFLNTTEFDTFRQKILEQYYLKGVISLPEKSLQGTSAKCSIIIIENRTSDQETEFYSYTSTEVVVENFRKSNYDFKVSKIGLIRWDFDYNAPENSNYEQEIKNYKLEKLGILASILPGAHINSKSLNSFGEIRVIRPVDISRKGLVSYFENKFIEESHFDNLPATSRNSLLQKGDIVISAINKDHRLQLYFHNTESRLIANQHLIIIRNNKNSFYLWDYLSTNQGQELLLNQIKKHLRGGVLPRLTLRDLKEFEIPILPNFYTDRINNDSLLQQPVVELSDKLQQVRETIRHTRGGDNQSIAVVEMLNTMYSRIEYIIANQSAINNKLDHLIEKIENLSIEFSRLKHLPREESDIIRRMEKLLDSRIEEFILNQDKIELHLEEIHRWFDHFDLLEPKSKLYLPQAEFLFDQISRLSNPDYSPFIIQYCRAFENEMLLKLFRRYVQSLIDRNIDIDQKFYWDLGLKENGKPNSPNTYRLAKHFKKCITKDSSEWYFELGNMEMHLRYLTGNSIRKSALLQDIKDQILQSFTEDILEVEFLDELRSIIKNYRNKSAHPDLMNSEAANQFRILIQSLFNDLFENYKTPI</sequence>
<accession>A0A4R6TT41</accession>
<dbReference type="GO" id="GO:0003677">
    <property type="term" value="F:DNA binding"/>
    <property type="evidence" value="ECO:0007669"/>
    <property type="project" value="UniProtKB-KW"/>
</dbReference>
<dbReference type="EMBL" id="SNYI01000001">
    <property type="protein sequence ID" value="TDQ33373.1"/>
    <property type="molecule type" value="Genomic_DNA"/>
</dbReference>